<dbReference type="InterPro" id="IPR020922">
    <property type="entry name" value="dITP/XTP_pyrophosphatase"/>
</dbReference>
<dbReference type="GO" id="GO:0036220">
    <property type="term" value="F:ITP diphosphatase activity"/>
    <property type="evidence" value="ECO:0007669"/>
    <property type="project" value="UniProtKB-UniRule"/>
</dbReference>
<dbReference type="HAMAP" id="MF_01405">
    <property type="entry name" value="Non_canon_purine_NTPase"/>
    <property type="match status" value="1"/>
</dbReference>
<keyword evidence="3 10" id="KW-0479">Metal-binding</keyword>
<feature type="active site" description="Proton acceptor" evidence="10">
    <location>
        <position position="71"/>
    </location>
</feature>
<dbReference type="GO" id="GO:0035870">
    <property type="term" value="F:dITP diphosphatase activity"/>
    <property type="evidence" value="ECO:0007669"/>
    <property type="project" value="UniProtKB-UniRule"/>
</dbReference>
<evidence type="ECO:0000256" key="5">
    <source>
        <dbReference type="ARBA" id="ARBA00022801"/>
    </source>
</evidence>
<gene>
    <name evidence="12" type="ORF">N781_10385</name>
</gene>
<keyword evidence="13" id="KW-1185">Reference proteome</keyword>
<comment type="catalytic activity">
    <reaction evidence="8 10">
        <text>dITP + H2O = dIMP + diphosphate + H(+)</text>
        <dbReference type="Rhea" id="RHEA:28342"/>
        <dbReference type="ChEBI" id="CHEBI:15377"/>
        <dbReference type="ChEBI" id="CHEBI:15378"/>
        <dbReference type="ChEBI" id="CHEBI:33019"/>
        <dbReference type="ChEBI" id="CHEBI:61194"/>
        <dbReference type="ChEBI" id="CHEBI:61382"/>
        <dbReference type="EC" id="3.6.1.66"/>
    </reaction>
</comment>
<dbReference type="InterPro" id="IPR002637">
    <property type="entry name" value="RdgB/HAM1"/>
</dbReference>
<feature type="binding site" evidence="10">
    <location>
        <position position="71"/>
    </location>
    <ligand>
        <name>Mg(2+)</name>
        <dbReference type="ChEBI" id="CHEBI:18420"/>
    </ligand>
</feature>
<proteinExistence type="inferred from homology"/>
<dbReference type="OrthoDB" id="9807456at2"/>
<dbReference type="PANTHER" id="PTHR11067">
    <property type="entry name" value="INOSINE TRIPHOSPHATE PYROPHOSPHATASE/HAM1 PROTEIN"/>
    <property type="match status" value="1"/>
</dbReference>
<dbReference type="SUPFAM" id="SSF52972">
    <property type="entry name" value="ITPase-like"/>
    <property type="match status" value="1"/>
</dbReference>
<dbReference type="GO" id="GO:0000166">
    <property type="term" value="F:nucleotide binding"/>
    <property type="evidence" value="ECO:0007669"/>
    <property type="project" value="UniProtKB-KW"/>
</dbReference>
<evidence type="ECO:0000256" key="6">
    <source>
        <dbReference type="ARBA" id="ARBA00022842"/>
    </source>
</evidence>
<keyword evidence="5 10" id="KW-0378">Hydrolase</keyword>
<reference evidence="12 13" key="1">
    <citation type="submission" date="2013-08" db="EMBL/GenBank/DDBJ databases">
        <authorList>
            <person name="Huang J."/>
            <person name="Wang G."/>
        </authorList>
    </citation>
    <scope>NUCLEOTIDE SEQUENCE [LARGE SCALE GENOMIC DNA]</scope>
    <source>
        <strain evidence="12 13">JSM 076056</strain>
    </source>
</reference>
<dbReference type="GO" id="GO:0046872">
    <property type="term" value="F:metal ion binding"/>
    <property type="evidence" value="ECO:0007669"/>
    <property type="project" value="UniProtKB-KW"/>
</dbReference>
<protein>
    <recommendedName>
        <fullName evidence="10">dITP/XTP pyrophosphatase</fullName>
        <ecNumber evidence="10">3.6.1.66</ecNumber>
    </recommendedName>
    <alternativeName>
        <fullName evidence="10">Non-canonical purine NTP pyrophosphatase</fullName>
    </alternativeName>
    <alternativeName>
        <fullName evidence="10">Non-standard purine NTP pyrophosphatase</fullName>
    </alternativeName>
    <alternativeName>
        <fullName evidence="10">Nucleoside-triphosphate diphosphatase</fullName>
    </alternativeName>
    <alternativeName>
        <fullName evidence="10">Nucleoside-triphosphate pyrophosphatase</fullName>
        <shortName evidence="10">NTPase</shortName>
    </alternativeName>
</protein>
<evidence type="ECO:0000256" key="9">
    <source>
        <dbReference type="ARBA" id="ARBA00052017"/>
    </source>
</evidence>
<evidence type="ECO:0000256" key="8">
    <source>
        <dbReference type="ARBA" id="ARBA00051875"/>
    </source>
</evidence>
<dbReference type="PANTHER" id="PTHR11067:SF9">
    <property type="entry name" value="INOSINE TRIPHOSPHATE PYROPHOSPHATASE"/>
    <property type="match status" value="1"/>
</dbReference>
<comment type="catalytic activity">
    <reaction evidence="9 10">
        <text>XTP + H2O = XMP + diphosphate + H(+)</text>
        <dbReference type="Rhea" id="RHEA:28610"/>
        <dbReference type="ChEBI" id="CHEBI:15377"/>
        <dbReference type="ChEBI" id="CHEBI:15378"/>
        <dbReference type="ChEBI" id="CHEBI:33019"/>
        <dbReference type="ChEBI" id="CHEBI:57464"/>
        <dbReference type="ChEBI" id="CHEBI:61314"/>
        <dbReference type="EC" id="3.6.1.66"/>
    </reaction>
</comment>
<feature type="binding site" evidence="10">
    <location>
        <begin position="8"/>
        <end position="13"/>
    </location>
    <ligand>
        <name>substrate</name>
    </ligand>
</feature>
<feature type="binding site" evidence="10">
    <location>
        <position position="42"/>
    </location>
    <ligand>
        <name>Mg(2+)</name>
        <dbReference type="ChEBI" id="CHEBI:18420"/>
    </ligand>
</feature>
<dbReference type="NCBIfam" id="NF011397">
    <property type="entry name" value="PRK14822.1"/>
    <property type="match status" value="1"/>
</dbReference>
<evidence type="ECO:0000256" key="7">
    <source>
        <dbReference type="ARBA" id="ARBA00023080"/>
    </source>
</evidence>
<dbReference type="Pfam" id="PF01725">
    <property type="entry name" value="Ham1p_like"/>
    <property type="match status" value="1"/>
</dbReference>
<comment type="caution">
    <text evidence="12">The sequence shown here is derived from an EMBL/GenBank/DDBJ whole genome shotgun (WGS) entry which is preliminary data.</text>
</comment>
<dbReference type="AlphaFoldDB" id="A0A0A5GQK6"/>
<evidence type="ECO:0000256" key="3">
    <source>
        <dbReference type="ARBA" id="ARBA00022723"/>
    </source>
</evidence>
<dbReference type="GO" id="GO:0005829">
    <property type="term" value="C:cytosol"/>
    <property type="evidence" value="ECO:0007669"/>
    <property type="project" value="TreeGrafter"/>
</dbReference>
<evidence type="ECO:0000256" key="11">
    <source>
        <dbReference type="RuleBase" id="RU003781"/>
    </source>
</evidence>
<dbReference type="GO" id="GO:0009117">
    <property type="term" value="P:nucleotide metabolic process"/>
    <property type="evidence" value="ECO:0007669"/>
    <property type="project" value="UniProtKB-KW"/>
</dbReference>
<evidence type="ECO:0000256" key="4">
    <source>
        <dbReference type="ARBA" id="ARBA00022741"/>
    </source>
</evidence>
<dbReference type="GO" id="GO:0036222">
    <property type="term" value="F:XTP diphosphatase activity"/>
    <property type="evidence" value="ECO:0007669"/>
    <property type="project" value="UniProtKB-UniRule"/>
</dbReference>
<keyword evidence="6 10" id="KW-0460">Magnesium</keyword>
<dbReference type="InterPro" id="IPR029001">
    <property type="entry name" value="ITPase-like_fam"/>
</dbReference>
<feature type="binding site" evidence="10">
    <location>
        <begin position="180"/>
        <end position="181"/>
    </location>
    <ligand>
        <name>substrate</name>
    </ligand>
</feature>
<dbReference type="FunFam" id="3.90.950.10:FF:000001">
    <property type="entry name" value="dITP/XTP pyrophosphatase"/>
    <property type="match status" value="1"/>
</dbReference>
<keyword evidence="7 10" id="KW-0546">Nucleotide metabolism</keyword>
<dbReference type="EC" id="3.6.1.66" evidence="10"/>
<evidence type="ECO:0000313" key="13">
    <source>
        <dbReference type="Proteomes" id="UP000030528"/>
    </source>
</evidence>
<dbReference type="Proteomes" id="UP000030528">
    <property type="component" value="Unassembled WGS sequence"/>
</dbReference>
<accession>A0A0A5GQK6</accession>
<sequence>MQELIIASHNEGKVEEIRKILSDFGVRVRSLADLDQQVPDVEETGTTFEENAQLKASSYAAMLNMPVLADDSGLEIDALDGRPGVFSARYAGEEKNDENNLQKVLTEMDGVKNRSARFVTVLALVLDEGTMELFRGECEGTITTSPVGENGFGYDPIFTPKDKSVTMAQLTKQEKNAISHRGHALDLFKHWLSSRQSD</sequence>
<keyword evidence="4 10" id="KW-0547">Nucleotide-binding</keyword>
<comment type="cofactor">
    <cofactor evidence="10">
        <name>Mg(2+)</name>
        <dbReference type="ChEBI" id="CHEBI:18420"/>
    </cofactor>
    <text evidence="10">Binds 1 Mg(2+) ion per subunit.</text>
</comment>
<name>A0A0A5GQK6_9BACI</name>
<comment type="subunit">
    <text evidence="2 10">Homodimer.</text>
</comment>
<evidence type="ECO:0000313" key="12">
    <source>
        <dbReference type="EMBL" id="KGX93450.1"/>
    </source>
</evidence>
<dbReference type="Gene3D" id="3.90.950.10">
    <property type="match status" value="1"/>
</dbReference>
<evidence type="ECO:0000256" key="10">
    <source>
        <dbReference type="HAMAP-Rule" id="MF_01405"/>
    </source>
</evidence>
<dbReference type="GO" id="GO:0009146">
    <property type="term" value="P:purine nucleoside triphosphate catabolic process"/>
    <property type="evidence" value="ECO:0007669"/>
    <property type="project" value="UniProtKB-UniRule"/>
</dbReference>
<comment type="catalytic activity">
    <reaction evidence="10">
        <text>ITP + H2O = IMP + diphosphate + H(+)</text>
        <dbReference type="Rhea" id="RHEA:29399"/>
        <dbReference type="ChEBI" id="CHEBI:15377"/>
        <dbReference type="ChEBI" id="CHEBI:15378"/>
        <dbReference type="ChEBI" id="CHEBI:33019"/>
        <dbReference type="ChEBI" id="CHEBI:58053"/>
        <dbReference type="ChEBI" id="CHEBI:61402"/>
        <dbReference type="EC" id="3.6.1.66"/>
    </reaction>
</comment>
<dbReference type="RefSeq" id="WP_026802017.1">
    <property type="nucleotide sequence ID" value="NZ_AVPE01000002.1"/>
</dbReference>
<evidence type="ECO:0000256" key="2">
    <source>
        <dbReference type="ARBA" id="ARBA00011738"/>
    </source>
</evidence>
<feature type="binding site" evidence="10">
    <location>
        <begin position="152"/>
        <end position="155"/>
    </location>
    <ligand>
        <name>substrate</name>
    </ligand>
</feature>
<organism evidence="12 13">
    <name type="scientific">Pontibacillus halophilus JSM 076056 = DSM 19796</name>
    <dbReference type="NCBI Taxonomy" id="1385510"/>
    <lineage>
        <taxon>Bacteria</taxon>
        <taxon>Bacillati</taxon>
        <taxon>Bacillota</taxon>
        <taxon>Bacilli</taxon>
        <taxon>Bacillales</taxon>
        <taxon>Bacillaceae</taxon>
        <taxon>Pontibacillus</taxon>
    </lineage>
</organism>
<comment type="similarity">
    <text evidence="1 10 11">Belongs to the HAM1 NTPase family.</text>
</comment>
<comment type="function">
    <text evidence="10">Pyrophosphatase that catalyzes the hydrolysis of nucleoside triphosphates to their monophosphate derivatives, with a high preference for the non-canonical purine nucleotides XTP (xanthosine triphosphate), dITP (deoxyinosine triphosphate) and ITP. Seems to function as a house-cleaning enzyme that removes non-canonical purine nucleotides from the nucleotide pool, thus preventing their incorporation into DNA/RNA and avoiding chromosomal lesions.</text>
</comment>
<dbReference type="STRING" id="1385510.GCA_000425205_00987"/>
<dbReference type="CDD" id="cd00515">
    <property type="entry name" value="HAM1"/>
    <property type="match status" value="1"/>
</dbReference>
<dbReference type="NCBIfam" id="TIGR00042">
    <property type="entry name" value="RdgB/HAM1 family non-canonical purine NTP pyrophosphatase"/>
    <property type="match status" value="1"/>
</dbReference>
<dbReference type="eggNOG" id="COG0127">
    <property type="taxonomic scope" value="Bacteria"/>
</dbReference>
<evidence type="ECO:0000256" key="1">
    <source>
        <dbReference type="ARBA" id="ARBA00008023"/>
    </source>
</evidence>
<feature type="binding site" evidence="10">
    <location>
        <position position="72"/>
    </location>
    <ligand>
        <name>substrate</name>
    </ligand>
</feature>
<feature type="binding site" evidence="10">
    <location>
        <position position="175"/>
    </location>
    <ligand>
        <name>substrate</name>
    </ligand>
</feature>
<dbReference type="EMBL" id="AVPE01000002">
    <property type="protein sequence ID" value="KGX93450.1"/>
    <property type="molecule type" value="Genomic_DNA"/>
</dbReference>
<dbReference type="GO" id="GO:0017111">
    <property type="term" value="F:ribonucleoside triphosphate phosphatase activity"/>
    <property type="evidence" value="ECO:0007669"/>
    <property type="project" value="InterPro"/>
</dbReference>